<organism evidence="3 4">
    <name type="scientific">Winogradskyella aurantia</name>
    <dbReference type="NCBI Taxonomy" id="1915063"/>
    <lineage>
        <taxon>Bacteria</taxon>
        <taxon>Pseudomonadati</taxon>
        <taxon>Bacteroidota</taxon>
        <taxon>Flavobacteriia</taxon>
        <taxon>Flavobacteriales</taxon>
        <taxon>Flavobacteriaceae</taxon>
        <taxon>Winogradskyella</taxon>
    </lineage>
</organism>
<name>A0A265UQ94_9FLAO</name>
<feature type="domain" description="LysM" evidence="2">
    <location>
        <begin position="204"/>
        <end position="247"/>
    </location>
</feature>
<dbReference type="Proteomes" id="UP000216840">
    <property type="component" value="Unassembled WGS sequence"/>
</dbReference>
<dbReference type="SUPFAM" id="SSF54106">
    <property type="entry name" value="LysM domain"/>
    <property type="match status" value="5"/>
</dbReference>
<dbReference type="GO" id="GO:0008932">
    <property type="term" value="F:lytic endotransglycosylase activity"/>
    <property type="evidence" value="ECO:0007669"/>
    <property type="project" value="TreeGrafter"/>
</dbReference>
<evidence type="ECO:0000256" key="1">
    <source>
        <dbReference type="SAM" id="SignalP"/>
    </source>
</evidence>
<keyword evidence="4" id="KW-1185">Reference proteome</keyword>
<feature type="domain" description="LysM" evidence="2">
    <location>
        <begin position="277"/>
        <end position="320"/>
    </location>
</feature>
<reference evidence="3 4" key="1">
    <citation type="submission" date="2017-05" db="EMBL/GenBank/DDBJ databases">
        <title>The draft genome sequence of Idiomarina salinarum WNB302.</title>
        <authorList>
            <person name="Sun Y."/>
            <person name="Chen B."/>
            <person name="Du Z."/>
        </authorList>
    </citation>
    <scope>NUCLEOTIDE SEQUENCE [LARGE SCALE GENOMIC DNA]</scope>
    <source>
        <strain evidence="3 4">WNB302</strain>
    </source>
</reference>
<dbReference type="EMBL" id="NGJN01000006">
    <property type="protein sequence ID" value="OZV67490.1"/>
    <property type="molecule type" value="Genomic_DNA"/>
</dbReference>
<feature type="domain" description="LysM" evidence="2">
    <location>
        <begin position="84"/>
        <end position="127"/>
    </location>
</feature>
<dbReference type="InterPro" id="IPR036779">
    <property type="entry name" value="LysM_dom_sf"/>
</dbReference>
<evidence type="ECO:0000259" key="2">
    <source>
        <dbReference type="PROSITE" id="PS51782"/>
    </source>
</evidence>
<dbReference type="Pfam" id="PF01476">
    <property type="entry name" value="LysM"/>
    <property type="match status" value="5"/>
</dbReference>
<evidence type="ECO:0000313" key="3">
    <source>
        <dbReference type="EMBL" id="OZV67490.1"/>
    </source>
</evidence>
<feature type="signal peptide" evidence="1">
    <location>
        <begin position="1"/>
        <end position="20"/>
    </location>
</feature>
<proteinExistence type="predicted"/>
<dbReference type="InterPro" id="IPR018392">
    <property type="entry name" value="LysM"/>
</dbReference>
<dbReference type="PROSITE" id="PS51782">
    <property type="entry name" value="LYSM"/>
    <property type="match status" value="5"/>
</dbReference>
<comment type="caution">
    <text evidence="3">The sequence shown here is derived from an EMBL/GenBank/DDBJ whole genome shotgun (WGS) entry which is preliminary data.</text>
</comment>
<dbReference type="PANTHER" id="PTHR33734">
    <property type="entry name" value="LYSM DOMAIN-CONTAINING GPI-ANCHORED PROTEIN 2"/>
    <property type="match status" value="1"/>
</dbReference>
<dbReference type="SMART" id="SM00257">
    <property type="entry name" value="LysM"/>
    <property type="match status" value="5"/>
</dbReference>
<accession>A0A265UQ94</accession>
<evidence type="ECO:0000313" key="4">
    <source>
        <dbReference type="Proteomes" id="UP000216840"/>
    </source>
</evidence>
<dbReference type="OrthoDB" id="2149800at2"/>
<feature type="chain" id="PRO_5012650412" description="LysM domain-containing protein" evidence="1">
    <location>
        <begin position="21"/>
        <end position="650"/>
    </location>
</feature>
<dbReference type="AlphaFoldDB" id="A0A265UQ94"/>
<feature type="domain" description="LysM" evidence="2">
    <location>
        <begin position="150"/>
        <end position="194"/>
    </location>
</feature>
<dbReference type="Gene3D" id="3.10.350.10">
    <property type="entry name" value="LysM domain"/>
    <property type="match status" value="5"/>
</dbReference>
<protein>
    <recommendedName>
        <fullName evidence="2">LysM domain-containing protein</fullName>
    </recommendedName>
</protein>
<dbReference type="PANTHER" id="PTHR33734:SF22">
    <property type="entry name" value="MEMBRANE-BOUND LYTIC MUREIN TRANSGLYCOSYLASE D"/>
    <property type="match status" value="1"/>
</dbReference>
<feature type="domain" description="LysM" evidence="2">
    <location>
        <begin position="25"/>
        <end position="68"/>
    </location>
</feature>
<sequence length="650" mass="73819">MSSYCKIFLFLSIFSLSVNSQTGTIKHRILKGETVYRISLKYNVSIADIYELNPESKYIIKAGEILLIPQKKSSEKTVVKKSPDDYVVTRGETKFGISKAYGISISELERANPFIKKGLQAGHILQIPIKTVSNNKSSGTRKTTSDLPSNKHIVSKGETLWGISQKYNMKLDDLIALNEENLGRFLQIGQILLVEGNDLSKSSETYTVKKGDTKYELSKKFNLSIAELERLNPQIVDLLRTGTVIKLNDYEDDLAMSDKDMKSDTANFESKTDVTSDYYVIKPKETLYSISKKAGITIDELLALNPKLNESVLAGDSIRLRSPLTKNTTEESVDKINPKMKTNIIWSNSLFDNNLNEQQKVNDFYNGLIRAVNDSKTKYSNIVFELKDDEQKLNEKLIETNLSTYNLKPIPDFNYEDDISKLSTLTLNYKNANQTETLSIKALPSIEDMRDKMLEYLKSKNGKVICLYGKTFSSNIESIEKVLPNVELIKLNRNGNFKLKDLEDTLDPDRKNYVIIESFRTGVFLNSTSFLLRKSSEFDIQLVVLNAENIPDSSTISYNRFKILNLIYPLPFNPNYLKDNSSHHQIAYLIISDIFQRLNNSGVSSFKNRTSTTSFGTTFTYTFKDKLAENKAVSIYMFNDKSNMSLVGTY</sequence>
<keyword evidence="1" id="KW-0732">Signal</keyword>
<dbReference type="CDD" id="cd00118">
    <property type="entry name" value="LysM"/>
    <property type="match status" value="5"/>
</dbReference>
<gene>
    <name evidence="3" type="ORF">CA834_11100</name>
</gene>